<evidence type="ECO:0000259" key="4">
    <source>
        <dbReference type="Pfam" id="PF00535"/>
    </source>
</evidence>
<dbReference type="HOGENOM" id="CLU_305637_0_0_0"/>
<sequence>MEQIPKISVLIPTYNRPYFLEQALESVVNQTLKPYECIVADDNLNPEESQKNYEVVKKFSEKYPFVIYHKNEKNLGPAGNYKNLFYLASGDFIHFLGDDDILSPKTLELLVKPLVEDPTVKVSAGRTLFVDENLNLVNFPVFLNHYKIQKKYFKNQKVNGKEFIEYSLKILANALGSFSGFMFRKKDVNFELFKHKDFEFVANADWFLWMSLIKDGYIFLYDEFTNMYRIHQAQDNLQLSTNVKGQKELLYFLSTGFLEDLGIDKSKIERRVNIEKVILETKRDYLDYVLDFHKENFLKNIKYLDLPRPGFSIIIITYNSSQTILQCLDSINGSFLTTEDEIIIFDNNSKDQTVKIVENYIKSNKQLNIKLVKNPENIGYSKAVNRAADLSKNQYLVFLNPDAKVISKDWLNQFYNVLKNKDVGMVGAVSDVAMYKNNVNVYTSFLNMLNDETLEKHLKLFYSNKEIETELLSGFCIGIKKDTFYNFGKFDENLILGFDDFDFSLKMQNANLKQIVLPAVYVKHFNHKSFETDKKNAENLNKISLYNFIKKLVKTYGYGNVPTPIELFFKDVGLRNQPFYAFPLSDGRYRFVFDLFNEGKNENFFKEKANIIKRKPYITIITVNYFSSDYLGNLAKSIVKNPYPNINLVVVDNSEDEVEYSKLDQTLKDVFKNETTKKFYLIKNKNTGYAGGNNVGVEFVKQNLPETQYVWILNPDTVISYNTPLELIKTVEYTNSDVATCKILMYDNDKIQYNGMRVYTQGIDNNQDYGIFIPSALSGSNIFIKKQILDKLPNPLFNEEYFLYFEDNELFIEMQKRGVKVVYTPFTFIRHKIGGTTQGYYYNPVSYYYICRNQLYIYDNYEKDGFGNYITLSYYLHNELINSINLGTDYSLGFLKAVYDYHKGIKGKQENIFLDKKIVKDRLKELEKSSLKEVNSDTKFDYLFLKAYLKPKNQKVMLEFVSEILNKKFLKLI</sequence>
<dbReference type="InterPro" id="IPR029044">
    <property type="entry name" value="Nucleotide-diphossugar_trans"/>
</dbReference>
<dbReference type="OrthoDB" id="8335at2"/>
<dbReference type="GO" id="GO:0016757">
    <property type="term" value="F:glycosyltransferase activity"/>
    <property type="evidence" value="ECO:0007669"/>
    <property type="project" value="UniProtKB-KW"/>
</dbReference>
<dbReference type="AlphaFoldDB" id="C1DVP5"/>
<dbReference type="InterPro" id="IPR001173">
    <property type="entry name" value="Glyco_trans_2-like"/>
</dbReference>
<accession>C1DVP5</accession>
<organism evidence="5 6">
    <name type="scientific">Sulfurihydrogenibium azorense (strain DSM 15241 / OCM 825 / Az-Fu1)</name>
    <dbReference type="NCBI Taxonomy" id="204536"/>
    <lineage>
        <taxon>Bacteria</taxon>
        <taxon>Pseudomonadati</taxon>
        <taxon>Aquificota</taxon>
        <taxon>Aquificia</taxon>
        <taxon>Aquificales</taxon>
        <taxon>Hydrogenothermaceae</taxon>
        <taxon>Sulfurihydrogenibium</taxon>
    </lineage>
</organism>
<feature type="domain" description="Glycosyltransferase 2-like" evidence="4">
    <location>
        <begin position="312"/>
        <end position="460"/>
    </location>
</feature>
<dbReference type="KEGG" id="saf:SULAZ_1212"/>
<reference evidence="5 6" key="1">
    <citation type="journal article" date="2009" name="J. Bacteriol.">
        <title>Complete and draft genome sequences of six members of the Aquificales.</title>
        <authorList>
            <person name="Reysenbach A.L."/>
            <person name="Hamamura N."/>
            <person name="Podar M."/>
            <person name="Griffiths E."/>
            <person name="Ferreira S."/>
            <person name="Hochstein R."/>
            <person name="Heidelberg J."/>
            <person name="Johnson J."/>
            <person name="Mead D."/>
            <person name="Pohorille A."/>
            <person name="Sarmiento M."/>
            <person name="Schweighofer K."/>
            <person name="Seshadri R."/>
            <person name="Voytek M.A."/>
        </authorList>
    </citation>
    <scope>NUCLEOTIDE SEQUENCE [LARGE SCALE GENOMIC DNA]</scope>
    <source>
        <strain evidence="6">Az-Fu1 / DSM 15241 / OCM 825</strain>
    </source>
</reference>
<dbReference type="Gene3D" id="3.90.550.10">
    <property type="entry name" value="Spore Coat Polysaccharide Biosynthesis Protein SpsA, Chain A"/>
    <property type="match status" value="3"/>
</dbReference>
<dbReference type="CDD" id="cd00761">
    <property type="entry name" value="Glyco_tranf_GTA_type"/>
    <property type="match status" value="1"/>
</dbReference>
<gene>
    <name evidence="5" type="ordered locus">SULAZ_1212</name>
</gene>
<evidence type="ECO:0000313" key="6">
    <source>
        <dbReference type="Proteomes" id="UP000001369"/>
    </source>
</evidence>
<protein>
    <submittedName>
        <fullName evidence="5">Putative glycosyl transferase, group 2 family protein</fullName>
    </submittedName>
</protein>
<dbReference type="Pfam" id="PF00535">
    <property type="entry name" value="Glycos_transf_2"/>
    <property type="match status" value="3"/>
</dbReference>
<name>C1DVP5_SULAA</name>
<dbReference type="EMBL" id="CP001229">
    <property type="protein sequence ID" value="ACN98455.1"/>
    <property type="molecule type" value="Genomic_DNA"/>
</dbReference>
<dbReference type="RefSeq" id="WP_012673779.1">
    <property type="nucleotide sequence ID" value="NC_012438.1"/>
</dbReference>
<evidence type="ECO:0000313" key="5">
    <source>
        <dbReference type="EMBL" id="ACN98455.1"/>
    </source>
</evidence>
<feature type="domain" description="Glycosyltransferase 2-like" evidence="4">
    <location>
        <begin position="619"/>
        <end position="772"/>
    </location>
</feature>
<evidence type="ECO:0000256" key="3">
    <source>
        <dbReference type="ARBA" id="ARBA00022679"/>
    </source>
</evidence>
<dbReference type="STRING" id="204536.SULAZ_1212"/>
<evidence type="ECO:0000256" key="1">
    <source>
        <dbReference type="ARBA" id="ARBA00006739"/>
    </source>
</evidence>
<dbReference type="Proteomes" id="UP000001369">
    <property type="component" value="Chromosome"/>
</dbReference>
<evidence type="ECO:0000256" key="2">
    <source>
        <dbReference type="ARBA" id="ARBA00022676"/>
    </source>
</evidence>
<dbReference type="SUPFAM" id="SSF53448">
    <property type="entry name" value="Nucleotide-diphospho-sugar transferases"/>
    <property type="match status" value="3"/>
</dbReference>
<comment type="similarity">
    <text evidence="1">Belongs to the glycosyltransferase 2 family.</text>
</comment>
<feature type="domain" description="Glycosyltransferase 2-like" evidence="4">
    <location>
        <begin position="8"/>
        <end position="141"/>
    </location>
</feature>
<dbReference type="PANTHER" id="PTHR43179">
    <property type="entry name" value="RHAMNOSYLTRANSFERASE WBBL"/>
    <property type="match status" value="1"/>
</dbReference>
<dbReference type="PANTHER" id="PTHR43179:SF12">
    <property type="entry name" value="GALACTOFURANOSYLTRANSFERASE GLFT2"/>
    <property type="match status" value="1"/>
</dbReference>
<keyword evidence="2" id="KW-0328">Glycosyltransferase</keyword>
<proteinExistence type="inferred from homology"/>
<keyword evidence="6" id="KW-1185">Reference proteome</keyword>
<keyword evidence="3 5" id="KW-0808">Transferase</keyword>
<dbReference type="eggNOG" id="COG1216">
    <property type="taxonomic scope" value="Bacteria"/>
</dbReference>
<dbReference type="CAZy" id="GT2">
    <property type="family name" value="Glycosyltransferase Family 2"/>
</dbReference>